<protein>
    <recommendedName>
        <fullName evidence="6">Myosin class II heavy chain</fullName>
    </recommendedName>
</protein>
<feature type="region of interest" description="Disordered" evidence="3">
    <location>
        <begin position="1033"/>
        <end position="1310"/>
    </location>
</feature>
<feature type="region of interest" description="Disordered" evidence="3">
    <location>
        <begin position="789"/>
        <end position="838"/>
    </location>
</feature>
<feature type="region of interest" description="Disordered" evidence="3">
    <location>
        <begin position="2130"/>
        <end position="2266"/>
    </location>
</feature>
<feature type="compositionally biased region" description="Polar residues" evidence="3">
    <location>
        <begin position="801"/>
        <end position="813"/>
    </location>
</feature>
<dbReference type="PANTHER" id="PTHR32083:SF0">
    <property type="entry name" value="CILIA AND FLAGELLA-ASSOCIATED PROTEIN 58"/>
    <property type="match status" value="1"/>
</dbReference>
<feature type="compositionally biased region" description="Polar residues" evidence="3">
    <location>
        <begin position="352"/>
        <end position="361"/>
    </location>
</feature>
<feature type="region of interest" description="Disordered" evidence="3">
    <location>
        <begin position="1416"/>
        <end position="1450"/>
    </location>
</feature>
<feature type="region of interest" description="Disordered" evidence="3">
    <location>
        <begin position="254"/>
        <end position="383"/>
    </location>
</feature>
<feature type="compositionally biased region" description="Acidic residues" evidence="3">
    <location>
        <begin position="1219"/>
        <end position="1228"/>
    </location>
</feature>
<feature type="region of interest" description="Disordered" evidence="3">
    <location>
        <begin position="960"/>
        <end position="1006"/>
    </location>
</feature>
<dbReference type="PANTHER" id="PTHR32083">
    <property type="entry name" value="CILIA AND FLAGELLA-ASSOCIATED PROTEIN 58-RELATED"/>
    <property type="match status" value="1"/>
</dbReference>
<feature type="compositionally biased region" description="Polar residues" evidence="3">
    <location>
        <begin position="2162"/>
        <end position="2177"/>
    </location>
</feature>
<dbReference type="Proteomes" id="UP001610335">
    <property type="component" value="Unassembled WGS sequence"/>
</dbReference>
<feature type="compositionally biased region" description="Basic and acidic residues" evidence="3">
    <location>
        <begin position="970"/>
        <end position="991"/>
    </location>
</feature>
<feature type="compositionally biased region" description="Polar residues" evidence="3">
    <location>
        <begin position="1044"/>
        <end position="1061"/>
    </location>
</feature>
<name>A0ABR4IL67_9EURO</name>
<feature type="compositionally biased region" description="Polar residues" evidence="3">
    <location>
        <begin position="33"/>
        <end position="48"/>
    </location>
</feature>
<reference evidence="4 5" key="1">
    <citation type="submission" date="2024-07" db="EMBL/GenBank/DDBJ databases">
        <title>Section-level genome sequencing and comparative genomics of Aspergillus sections Usti and Cavernicolus.</title>
        <authorList>
            <consortium name="Lawrence Berkeley National Laboratory"/>
            <person name="Nybo J.L."/>
            <person name="Vesth T.C."/>
            <person name="Theobald S."/>
            <person name="Frisvad J.C."/>
            <person name="Larsen T.O."/>
            <person name="Kjaerboelling I."/>
            <person name="Rothschild-Mancinelli K."/>
            <person name="Lyhne E.K."/>
            <person name="Kogle M.E."/>
            <person name="Barry K."/>
            <person name="Clum A."/>
            <person name="Na H."/>
            <person name="Ledsgaard L."/>
            <person name="Lin J."/>
            <person name="Lipzen A."/>
            <person name="Kuo A."/>
            <person name="Riley R."/>
            <person name="Mondo S."/>
            <person name="LaButti K."/>
            <person name="Haridas S."/>
            <person name="Pangalinan J."/>
            <person name="Salamov A.A."/>
            <person name="Simmons B.A."/>
            <person name="Magnuson J.K."/>
            <person name="Chen J."/>
            <person name="Drula E."/>
            <person name="Henrissat B."/>
            <person name="Wiebenga A."/>
            <person name="Lubbers R.J."/>
            <person name="Gomes A.C."/>
            <person name="Makela M.R."/>
            <person name="Stajich J."/>
            <person name="Grigoriev I.V."/>
            <person name="Mortensen U.H."/>
            <person name="De vries R.P."/>
            <person name="Baker S.E."/>
            <person name="Andersen M.R."/>
        </authorList>
    </citation>
    <scope>NUCLEOTIDE SEQUENCE [LARGE SCALE GENOMIC DNA]</scope>
    <source>
        <strain evidence="4 5">CBS 600.67</strain>
    </source>
</reference>
<dbReference type="EMBL" id="JBFXLS010000020">
    <property type="protein sequence ID" value="KAL2828535.1"/>
    <property type="molecule type" value="Genomic_DNA"/>
</dbReference>
<feature type="compositionally biased region" description="Basic and acidic residues" evidence="3">
    <location>
        <begin position="275"/>
        <end position="310"/>
    </location>
</feature>
<feature type="region of interest" description="Disordered" evidence="3">
    <location>
        <begin position="17"/>
        <end position="108"/>
    </location>
</feature>
<organism evidence="4 5">
    <name type="scientific">Aspergillus cavernicola</name>
    <dbReference type="NCBI Taxonomy" id="176166"/>
    <lineage>
        <taxon>Eukaryota</taxon>
        <taxon>Fungi</taxon>
        <taxon>Dikarya</taxon>
        <taxon>Ascomycota</taxon>
        <taxon>Pezizomycotina</taxon>
        <taxon>Eurotiomycetes</taxon>
        <taxon>Eurotiomycetidae</taxon>
        <taxon>Eurotiales</taxon>
        <taxon>Aspergillaceae</taxon>
        <taxon>Aspergillus</taxon>
        <taxon>Aspergillus subgen. Nidulantes</taxon>
    </lineage>
</organism>
<evidence type="ECO:0000256" key="3">
    <source>
        <dbReference type="SAM" id="MobiDB-lite"/>
    </source>
</evidence>
<keyword evidence="1 2" id="KW-0175">Coiled coil</keyword>
<feature type="compositionally biased region" description="Basic and acidic residues" evidence="3">
    <location>
        <begin position="1281"/>
        <end position="1294"/>
    </location>
</feature>
<evidence type="ECO:0000256" key="2">
    <source>
        <dbReference type="SAM" id="Coils"/>
    </source>
</evidence>
<feature type="region of interest" description="Disordered" evidence="3">
    <location>
        <begin position="1964"/>
        <end position="1992"/>
    </location>
</feature>
<feature type="compositionally biased region" description="Low complexity" evidence="3">
    <location>
        <begin position="55"/>
        <end position="76"/>
    </location>
</feature>
<evidence type="ECO:0000313" key="4">
    <source>
        <dbReference type="EMBL" id="KAL2828535.1"/>
    </source>
</evidence>
<accession>A0ABR4IL67</accession>
<feature type="compositionally biased region" description="Basic and acidic residues" evidence="3">
    <location>
        <begin position="1129"/>
        <end position="1141"/>
    </location>
</feature>
<feature type="coiled-coil region" evidence="2">
    <location>
        <begin position="1554"/>
        <end position="1711"/>
    </location>
</feature>
<feature type="compositionally biased region" description="Acidic residues" evidence="3">
    <location>
        <begin position="1422"/>
        <end position="1438"/>
    </location>
</feature>
<comment type="caution">
    <text evidence="4">The sequence shown here is derived from an EMBL/GenBank/DDBJ whole genome shotgun (WGS) entry which is preliminary data.</text>
</comment>
<sequence length="2266" mass="250492">MAPKLISRLFPAPDLGYSVSSANSALSPPPHSTILSNIRDTSHLSAPLQSPFPSPGASSRSTAGSPGRPSSPGNRSCVPNEPSTLPGLPKLRGPSDSSTTSPEDKKAESSIYYTTAWGSPYAAPSQRRLSWSLSQYGGIDRESGDSSPVSIQFGLEPNRPDVLQNLDESESPAKEPDNDNPDHSPERGRLSRRGKSIQDFTQDWINQYISGRQRTERSNWLSDDSGSEAPSFITAQNHFADDASDDWLGLEHDSRDQELLKTPTLADFVNRRAARREGTSNRPKAKESLHRRADTLRQEDFWGFAYDKDPQSITMTDAKETQPPAEMEPKTLSPTEKPLPPPPVDENEPSSTMETLGNSANPDVAIKEKPTKSSPLRQRQKKKIPWRGKGCIIDLPLYDKRGTAESGHRLLTAEDVKQRLQQWEGLGYNVRGFTVSAPEDPSNVSLGGASRPSYPDLVDMRDEIKPGNYTVSFPNKALWDEYVNYLQEEKLRALGVYGGDDEVQPSLSPASALNPMTPFPGLVSSPPIPTASAASNPLSMHHPFSPQLTQAANMSNGIASLASPTSQFGVQTPFYDVNQGILPGFLPFQPTPPTQGSLTPQSFINLRQSGPTSTIPGTLSSLTSMLSPVSPLNDQNAFHPGMSDQFGQDQFGQDQFGQDQFGHMKDTYDEQVHHHTPADFADDQFHPLRTPPPNPDNFHASTVEIAQPTPRGHSRGHNLSETLQRGIDQITPEYHLEESIERELDDHDLDQMQGHLHGPELLKSRWALPESNFPAQHMAQHLNHFYGEQYSGDGAHEGSDIDTNPSLSGTPRRNGSLAHHNPWHVSKPSAGSYVGGHRSKLSTSSLNVDAKEFDPTRAAAAQSLPFQPNNLQFPTLDQPMSTFGARASEQPSGRLNVAAPAFTPGKVNSAINFGQDAESGEFKFSAPEASLNVAAPEFSPGGTKIFSDIDLAEIAEPGKTSKAVPIVQPDEAREAGSKEVHDEHGRSIPTDRHKRARRGSQGSDGEARYSISNALTESNNFQAPQPLNASYVTAGGKENALPDQDNNTPSDGKDTVVQSENPVERRDTPVSEASTWAPSETKDGDAQVTQVLAEPDEIYHKSPEFVQEEDKLKPEVSQDKPVAQDEQGEPTKEPEPVETDTKGTGLSVTAKSFSFKPFIPEFVPDTTEKPQPPPKDSPKDNKGLMASRYAVSSPPPSPPARQLSTELSASVYPEVKEDAPEDVSDEPEEIQRQVEEEGQDSLDEAQLNAVMDQLNGDSDVGVERLSTPQPAPNLPASVVRPSKEQRHVQADNRSEPPSPSPGRGPVSHTLNVPKLDFDAQSHFSATPSKGFASGIHSPVRRLLSRNEHVSDWDDVISSGEETKLANRSRFFDRRINDLLSSAIDERFNPLEHALSAIQQSLVALNSAPQNTLAWRSASADVMDSDADDEDEEEDNEEDASYRTRSPLNQRDRKVEKLKSAILEALATRELQPAPEQPPNTELLQLHDRVAELHSLTTEKLSQDNTDRMREMMQEVITNQLNQRSRSEAEEIGADSLMLQIGGLKDMLRLTDERAENERLKRVEAQDHIAELQRLLDVVEDDATRHSAAAESAEARLLQFQEEKVPYFENIQQRANVLEKERESNRLTLDELSSKNIALQNTIDEHRVVSDNAKRESQASKSRLEEVKTENQLLRNTVGNMTTRIEDGLNIRQNLSEKLDHLQDQMAALTGEVTRDQASWRHKEQELNAKYAQLRASHSRETKLREQLEIDVAKLEEQEREAAKLKFIFGQSQQENARLEELANGLRQKNHDLDLKATHFEREFMEARESSRVEIQRTRTSLETDLDAANNQVNIVRAELEAQIVRLQTQLDNVRLDSDTARERYEMLLEEAHETKASSVAALSQSKDSAMEEQRKLHERVLNDLRERHARALHNSSEDRQRAESYHMERLAFSDEKVQHLQERVAHLEEKLEITQSAARAAAEAAQSAKAAAPTVPSHSSSPSMSFDKGSTIPERISPQALRESIFVLQDQLQQRETRLDELEHELSTVDKDAPAKLKEKDTEINWLRELLGVRLDDLQDIINNLSQPSFNQHSVRDAAIRLKANVQMQQQEKERAMNGQSFPSFPSLSNLTASPRALPLAAAAAWGNWRKGRENSSPGASEQTPSKSSPASNFLSGLLTPPRSNARQTSPNGSAPTAPNWRQPLETRPLKSFDTTPRPLSSRAAGKMREPPTTPPLLRGSSYDHDAEPTDYTQSSAFDEEDSTADGLVSASPKETADGPFGPQIA</sequence>
<evidence type="ECO:0000256" key="1">
    <source>
        <dbReference type="ARBA" id="ARBA00023054"/>
    </source>
</evidence>
<keyword evidence="5" id="KW-1185">Reference proteome</keyword>
<proteinExistence type="predicted"/>
<evidence type="ECO:0008006" key="6">
    <source>
        <dbReference type="Google" id="ProtNLM"/>
    </source>
</evidence>
<feature type="coiled-coil region" evidence="2">
    <location>
        <begin position="2005"/>
        <end position="2032"/>
    </location>
</feature>
<evidence type="ECO:0000313" key="5">
    <source>
        <dbReference type="Proteomes" id="UP001610335"/>
    </source>
</evidence>
<feature type="compositionally biased region" description="Polar residues" evidence="3">
    <location>
        <begin position="1142"/>
        <end position="1152"/>
    </location>
</feature>
<feature type="compositionally biased region" description="Low complexity" evidence="3">
    <location>
        <begin position="1964"/>
        <end position="1985"/>
    </location>
</feature>
<gene>
    <name evidence="4" type="ORF">BDW59DRAFT_159737</name>
</gene>
<feature type="coiled-coil region" evidence="2">
    <location>
        <begin position="1930"/>
        <end position="1964"/>
    </location>
</feature>
<feature type="coiled-coil region" evidence="2">
    <location>
        <begin position="1737"/>
        <end position="1870"/>
    </location>
</feature>
<feature type="compositionally biased region" description="Polar residues" evidence="3">
    <location>
        <begin position="2135"/>
        <end position="2155"/>
    </location>
</feature>
<feature type="compositionally biased region" description="Basic and acidic residues" evidence="3">
    <location>
        <begin position="1097"/>
        <end position="1118"/>
    </location>
</feature>
<feature type="region of interest" description="Disordered" evidence="3">
    <location>
        <begin position="137"/>
        <end position="198"/>
    </location>
</feature>
<feature type="compositionally biased region" description="Basic and acidic residues" evidence="3">
    <location>
        <begin position="171"/>
        <end position="189"/>
    </location>
</feature>